<evidence type="ECO:0000313" key="4">
    <source>
        <dbReference type="EMBL" id="OCF54238.1"/>
    </source>
</evidence>
<keyword evidence="5" id="KW-1185">Reference proteome</keyword>
<feature type="region of interest" description="Disordered" evidence="1">
    <location>
        <begin position="38"/>
        <end position="59"/>
    </location>
</feature>
<dbReference type="Proteomes" id="UP000092583">
    <property type="component" value="Unassembled WGS sequence"/>
</dbReference>
<proteinExistence type="predicted"/>
<protein>
    <recommendedName>
        <fullName evidence="3">Protein CPL1-like domain-containing protein</fullName>
    </recommendedName>
</protein>
<keyword evidence="2" id="KW-0732">Signal</keyword>
<evidence type="ECO:0000256" key="2">
    <source>
        <dbReference type="SAM" id="SignalP"/>
    </source>
</evidence>
<dbReference type="PANTHER" id="PTHR35192">
    <property type="entry name" value="PROTEIN, PUTATIVE-RELATED"/>
    <property type="match status" value="1"/>
</dbReference>
<sequence>MIFSRFLAFSLLSLSTLVLALPTPTLNDREGLDRRYHEDHRKHHPKVHESSRPSASPSGIVRRKVQVPISTVPVVLGAPEDLARCPSQQIACPISPMSLAEVQTVSADTPYECITPQEDLYSCGGCATLGTGQDCTAIPGVLSVSCAVGQCNVYSCKAGFTLSSDGECLPNIFDYTTRP</sequence>
<feature type="signal peptide" evidence="2">
    <location>
        <begin position="1"/>
        <end position="20"/>
    </location>
</feature>
<evidence type="ECO:0000259" key="3">
    <source>
        <dbReference type="Pfam" id="PF21671"/>
    </source>
</evidence>
<feature type="chain" id="PRO_5008628570" description="Protein CPL1-like domain-containing protein" evidence="2">
    <location>
        <begin position="21"/>
        <end position="179"/>
    </location>
</feature>
<dbReference type="EMBL" id="KV700092">
    <property type="protein sequence ID" value="OCF54238.1"/>
    <property type="molecule type" value="Genomic_DNA"/>
</dbReference>
<reference evidence="4 5" key="1">
    <citation type="submission" date="2013-07" db="EMBL/GenBank/DDBJ databases">
        <title>The Genome Sequence of Kwoniella mangroviensis CBS10435.</title>
        <authorList>
            <consortium name="The Broad Institute Genome Sequencing Platform"/>
            <person name="Cuomo C."/>
            <person name="Litvintseva A."/>
            <person name="Chen Y."/>
            <person name="Heitman J."/>
            <person name="Sun S."/>
            <person name="Springer D."/>
            <person name="Dromer F."/>
            <person name="Young S.K."/>
            <person name="Zeng Q."/>
            <person name="Gargeya S."/>
            <person name="Fitzgerald M."/>
            <person name="Abouelleil A."/>
            <person name="Alvarado L."/>
            <person name="Berlin A.M."/>
            <person name="Chapman S.B."/>
            <person name="Dewar J."/>
            <person name="Goldberg J."/>
            <person name="Griggs A."/>
            <person name="Gujja S."/>
            <person name="Hansen M."/>
            <person name="Howarth C."/>
            <person name="Imamovic A."/>
            <person name="Larimer J."/>
            <person name="McCowan C."/>
            <person name="Murphy C."/>
            <person name="Pearson M."/>
            <person name="Priest M."/>
            <person name="Roberts A."/>
            <person name="Saif S."/>
            <person name="Shea T."/>
            <person name="Sykes S."/>
            <person name="Wortman J."/>
            <person name="Nusbaum C."/>
            <person name="Birren B."/>
        </authorList>
    </citation>
    <scope>NUCLEOTIDE SEQUENCE [LARGE SCALE GENOMIC DNA]</scope>
    <source>
        <strain evidence="4 5">CBS 10435</strain>
    </source>
</reference>
<feature type="domain" description="Protein CPL1-like" evidence="3">
    <location>
        <begin position="111"/>
        <end position="167"/>
    </location>
</feature>
<dbReference type="OrthoDB" id="439917at2759"/>
<organism evidence="4 5">
    <name type="scientific">Kwoniella mangroviensis CBS 10435</name>
    <dbReference type="NCBI Taxonomy" id="1331196"/>
    <lineage>
        <taxon>Eukaryota</taxon>
        <taxon>Fungi</taxon>
        <taxon>Dikarya</taxon>
        <taxon>Basidiomycota</taxon>
        <taxon>Agaricomycotina</taxon>
        <taxon>Tremellomycetes</taxon>
        <taxon>Tremellales</taxon>
        <taxon>Cryptococcaceae</taxon>
        <taxon>Kwoniella</taxon>
    </lineage>
</organism>
<dbReference type="STRING" id="1331196.A0A1B9IEW7"/>
<reference evidence="5" key="2">
    <citation type="submission" date="2013-12" db="EMBL/GenBank/DDBJ databases">
        <title>Evolution of pathogenesis and genome organization in the Tremellales.</title>
        <authorList>
            <person name="Cuomo C."/>
            <person name="Litvintseva A."/>
            <person name="Heitman J."/>
            <person name="Chen Y."/>
            <person name="Sun S."/>
            <person name="Springer D."/>
            <person name="Dromer F."/>
            <person name="Young S."/>
            <person name="Zeng Q."/>
            <person name="Chapman S."/>
            <person name="Gujja S."/>
            <person name="Saif S."/>
            <person name="Birren B."/>
        </authorList>
    </citation>
    <scope>NUCLEOTIDE SEQUENCE [LARGE SCALE GENOMIC DNA]</scope>
    <source>
        <strain evidence="5">CBS 10435</strain>
    </source>
</reference>
<gene>
    <name evidence="4" type="ORF">L486_08151</name>
</gene>
<evidence type="ECO:0000313" key="5">
    <source>
        <dbReference type="Proteomes" id="UP000092583"/>
    </source>
</evidence>
<name>A0A1B9IEW7_9TREE</name>
<dbReference type="InterPro" id="IPR048661">
    <property type="entry name" value="CPL1-like"/>
</dbReference>
<dbReference type="AlphaFoldDB" id="A0A1B9IEW7"/>
<evidence type="ECO:0000256" key="1">
    <source>
        <dbReference type="SAM" id="MobiDB-lite"/>
    </source>
</evidence>
<dbReference type="PANTHER" id="PTHR35192:SF2">
    <property type="entry name" value="APPLE DOMAIN-CONTAINING PROTEIN"/>
    <property type="match status" value="1"/>
</dbReference>
<accession>A0A1B9IEW7</accession>
<dbReference type="InterPro" id="IPR038955">
    <property type="entry name" value="PriA/CPL1_fungi"/>
</dbReference>
<dbReference type="Pfam" id="PF21671">
    <property type="entry name" value="CPL1-like"/>
    <property type="match status" value="1"/>
</dbReference>